<feature type="region of interest" description="Disordered" evidence="1">
    <location>
        <begin position="1"/>
        <end position="33"/>
    </location>
</feature>
<dbReference type="Proteomes" id="UP001177140">
    <property type="component" value="Unassembled WGS sequence"/>
</dbReference>
<proteinExistence type="predicted"/>
<dbReference type="EMBL" id="JAJJMA010000511">
    <property type="protein sequence ID" value="MCL7021429.1"/>
    <property type="molecule type" value="Genomic_DNA"/>
</dbReference>
<keyword evidence="3" id="KW-1185">Reference proteome</keyword>
<sequence length="102" mass="11601">MATSSPPPPSELSAGYREVHKSRQDSIRKSPEGEQYLKKLEEKHRNHENEKFLKGLGLGAAFGPLCKDFEYGEVDPEMDALIAECMSRRPVFVTPQLYAMRF</sequence>
<protein>
    <submittedName>
        <fullName evidence="2">Uncharacterized protein</fullName>
    </submittedName>
</protein>
<evidence type="ECO:0000313" key="3">
    <source>
        <dbReference type="Proteomes" id="UP001177140"/>
    </source>
</evidence>
<gene>
    <name evidence="2" type="ORF">MKW94_006647</name>
</gene>
<name>A0AA41RJX1_PAPNU</name>
<evidence type="ECO:0000256" key="1">
    <source>
        <dbReference type="SAM" id="MobiDB-lite"/>
    </source>
</evidence>
<accession>A0AA41RJX1</accession>
<dbReference type="AlphaFoldDB" id="A0AA41RJX1"/>
<feature type="compositionally biased region" description="Pro residues" evidence="1">
    <location>
        <begin position="1"/>
        <end position="10"/>
    </location>
</feature>
<comment type="caution">
    <text evidence="2">The sequence shown here is derived from an EMBL/GenBank/DDBJ whole genome shotgun (WGS) entry which is preliminary data.</text>
</comment>
<evidence type="ECO:0000313" key="2">
    <source>
        <dbReference type="EMBL" id="MCL7021429.1"/>
    </source>
</evidence>
<organism evidence="2 3">
    <name type="scientific">Papaver nudicaule</name>
    <name type="common">Iceland poppy</name>
    <dbReference type="NCBI Taxonomy" id="74823"/>
    <lineage>
        <taxon>Eukaryota</taxon>
        <taxon>Viridiplantae</taxon>
        <taxon>Streptophyta</taxon>
        <taxon>Embryophyta</taxon>
        <taxon>Tracheophyta</taxon>
        <taxon>Spermatophyta</taxon>
        <taxon>Magnoliopsida</taxon>
        <taxon>Ranunculales</taxon>
        <taxon>Papaveraceae</taxon>
        <taxon>Papaveroideae</taxon>
        <taxon>Papaver</taxon>
    </lineage>
</organism>
<feature type="compositionally biased region" description="Basic and acidic residues" evidence="1">
    <location>
        <begin position="17"/>
        <end position="33"/>
    </location>
</feature>
<reference evidence="2" key="1">
    <citation type="submission" date="2022-03" db="EMBL/GenBank/DDBJ databases">
        <title>A functionally conserved STORR gene fusion in Papaver species that diverged 16.8 million years ago.</title>
        <authorList>
            <person name="Catania T."/>
        </authorList>
    </citation>
    <scope>NUCLEOTIDE SEQUENCE</scope>
    <source>
        <strain evidence="2">S-191538</strain>
    </source>
</reference>